<reference evidence="1 2" key="1">
    <citation type="submission" date="2020-11" db="EMBL/GenBank/DDBJ databases">
        <authorList>
            <person name="Peeters C."/>
        </authorList>
    </citation>
    <scope>NUCLEOTIDE SEQUENCE [LARGE SCALE GENOMIC DNA]</scope>
    <source>
        <strain evidence="1 2">LMG 8286</strain>
    </source>
</reference>
<name>A0ABN7K5C9_9BACT</name>
<organism evidence="1 2">
    <name type="scientific">Campylobacter suis</name>
    <dbReference type="NCBI Taxonomy" id="2790657"/>
    <lineage>
        <taxon>Bacteria</taxon>
        <taxon>Pseudomonadati</taxon>
        <taxon>Campylobacterota</taxon>
        <taxon>Epsilonproteobacteria</taxon>
        <taxon>Campylobacterales</taxon>
        <taxon>Campylobacteraceae</taxon>
        <taxon>Campylobacter</taxon>
    </lineage>
</organism>
<dbReference type="EMBL" id="CAJHOE010000001">
    <property type="protein sequence ID" value="CAD7286811.1"/>
    <property type="molecule type" value="Genomic_DNA"/>
</dbReference>
<dbReference type="Proteomes" id="UP000789359">
    <property type="component" value="Unassembled WGS sequence"/>
</dbReference>
<dbReference type="PROSITE" id="PS51257">
    <property type="entry name" value="PROKAR_LIPOPROTEIN"/>
    <property type="match status" value="1"/>
</dbReference>
<accession>A0ABN7K5C9</accession>
<dbReference type="Gene3D" id="3.40.50.10610">
    <property type="entry name" value="ABC-type transport auxiliary lipoprotein component"/>
    <property type="match status" value="1"/>
</dbReference>
<comment type="caution">
    <text evidence="1">The sequence shown here is derived from an EMBL/GenBank/DDBJ whole genome shotgun (WGS) entry which is preliminary data.</text>
</comment>
<dbReference type="SUPFAM" id="SSF159594">
    <property type="entry name" value="XCC0632-like"/>
    <property type="match status" value="1"/>
</dbReference>
<evidence type="ECO:0000313" key="2">
    <source>
        <dbReference type="Proteomes" id="UP000789359"/>
    </source>
</evidence>
<gene>
    <name evidence="1" type="ORF">LMG8286_00549</name>
</gene>
<sequence length="183" mass="20224">MRGILVVFLAVFISGCSLKNSVARADMYEIYYSQKECVAKSKTPKNIYIQNVSALDLVDKREILIVAEDNKIHHLYDAKFIAQPSEMIYKALIKGAYANCGVKPIFSPNSSDLRLKVNVVSLQIRGDKAEVILAYELFSLDKSVNSGVVVKNVFCPDPSSKSIFDSINKSVNLAIDELLGSVI</sequence>
<evidence type="ECO:0000313" key="1">
    <source>
        <dbReference type="EMBL" id="CAD7286811.1"/>
    </source>
</evidence>
<protein>
    <recommendedName>
        <fullName evidence="3">ABC-type transport auxiliary lipoprotein component domain-containing protein</fullName>
    </recommendedName>
</protein>
<dbReference type="RefSeq" id="WP_230056331.1">
    <property type="nucleotide sequence ID" value="NZ_CAJHOE010000001.1"/>
</dbReference>
<keyword evidence="2" id="KW-1185">Reference proteome</keyword>
<proteinExistence type="predicted"/>
<evidence type="ECO:0008006" key="3">
    <source>
        <dbReference type="Google" id="ProtNLM"/>
    </source>
</evidence>